<feature type="transmembrane region" description="Helical" evidence="1">
    <location>
        <begin position="72"/>
        <end position="93"/>
    </location>
</feature>
<accession>A0AAU8JFH9</accession>
<dbReference type="InterPro" id="IPR005240">
    <property type="entry name" value="DUF389"/>
</dbReference>
<dbReference type="AlphaFoldDB" id="A0AAU8JFH9"/>
<keyword evidence="1" id="KW-1133">Transmembrane helix</keyword>
<keyword evidence="1" id="KW-0472">Membrane</keyword>
<feature type="transmembrane region" description="Helical" evidence="1">
    <location>
        <begin position="232"/>
        <end position="255"/>
    </location>
</feature>
<evidence type="ECO:0000256" key="1">
    <source>
        <dbReference type="SAM" id="Phobius"/>
    </source>
</evidence>
<reference evidence="2" key="1">
    <citation type="submission" date="2024-07" db="EMBL/GenBank/DDBJ databases">
        <authorList>
            <person name="Kim Y.J."/>
            <person name="Jeong J.Y."/>
        </authorList>
    </citation>
    <scope>NUCLEOTIDE SEQUENCE</scope>
    <source>
        <strain evidence="2">GIHE-MW2</strain>
    </source>
</reference>
<feature type="transmembrane region" description="Helical" evidence="1">
    <location>
        <begin position="142"/>
        <end position="158"/>
    </location>
</feature>
<protein>
    <submittedName>
        <fullName evidence="2">DUF389 domain-containing protein</fullName>
    </submittedName>
</protein>
<dbReference type="PANTHER" id="PTHR20992:SF9">
    <property type="entry name" value="AT15442P-RELATED"/>
    <property type="match status" value="1"/>
</dbReference>
<dbReference type="PANTHER" id="PTHR20992">
    <property type="entry name" value="AT15442P-RELATED"/>
    <property type="match status" value="1"/>
</dbReference>
<organism evidence="2">
    <name type="scientific">Planktothricoides raciborskii GIHE-MW2</name>
    <dbReference type="NCBI Taxonomy" id="2792601"/>
    <lineage>
        <taxon>Bacteria</taxon>
        <taxon>Bacillati</taxon>
        <taxon>Cyanobacteriota</taxon>
        <taxon>Cyanophyceae</taxon>
        <taxon>Oscillatoriophycideae</taxon>
        <taxon>Oscillatoriales</taxon>
        <taxon>Oscillatoriaceae</taxon>
        <taxon>Planktothricoides</taxon>
    </lineage>
</organism>
<feature type="transmembrane region" description="Helical" evidence="1">
    <location>
        <begin position="105"/>
        <end position="130"/>
    </location>
</feature>
<keyword evidence="1" id="KW-0812">Transmembrane</keyword>
<gene>
    <name evidence="2" type="ORF">ABWT76_000008</name>
</gene>
<feature type="transmembrane region" description="Helical" evidence="1">
    <location>
        <begin position="200"/>
        <end position="220"/>
    </location>
</feature>
<proteinExistence type="predicted"/>
<dbReference type="Pfam" id="PF04087">
    <property type="entry name" value="DUF389"/>
    <property type="match status" value="1"/>
</dbReference>
<evidence type="ECO:0000313" key="2">
    <source>
        <dbReference type="EMBL" id="XCM37262.1"/>
    </source>
</evidence>
<feature type="transmembrane region" description="Helical" evidence="1">
    <location>
        <begin position="164"/>
        <end position="188"/>
    </location>
</feature>
<dbReference type="EMBL" id="CP159837">
    <property type="protein sequence ID" value="XCM37262.1"/>
    <property type="molecule type" value="Genomic_DNA"/>
</dbReference>
<dbReference type="RefSeq" id="WP_082348907.1">
    <property type="nucleotide sequence ID" value="NZ_CP159837.1"/>
</dbReference>
<name>A0AAU8JFH9_9CYAN</name>
<sequence>MQVIVNQITILIRRFKISFKRFLKNKPDPIKLEAIRSELIEESALDSTYIILIISSCIIATLGLLANSTAVIIGAMIVAPLMLPIRSLAFGALEGDLVLFRRGLIAVTVGTCLAVALAWFLGSVVGLSTFGSEILARSKPNLLDLGIAIAAGSISGYGKVQPKISSSLAGTAIAVALMPPVCVIGLGLANGNLVLSFGALLLYLTNLLGITLSCMMAFFISGYTPFNQAHRALTLATIFTSILLIPLSISFIDLVRQNRLESNLKQALVNRTITFQRVDLVNAETNWFVDPPEVRLTVRSRDKITPYQVELIEDFLFEAMGQRFTLVFDISQVSEVRREGMKPAIQNQDK</sequence>